<proteinExistence type="predicted"/>
<dbReference type="InterPro" id="IPR037359">
    <property type="entry name" value="NST/OST"/>
</dbReference>
<feature type="compositionally biased region" description="Basic and acidic residues" evidence="3">
    <location>
        <begin position="203"/>
        <end position="224"/>
    </location>
</feature>
<dbReference type="GO" id="GO:0008146">
    <property type="term" value="F:sulfotransferase activity"/>
    <property type="evidence" value="ECO:0007669"/>
    <property type="project" value="InterPro"/>
</dbReference>
<evidence type="ECO:0000313" key="4">
    <source>
        <dbReference type="EnsemblProtists" id="EOD39990"/>
    </source>
</evidence>
<evidence type="ECO:0000256" key="1">
    <source>
        <dbReference type="ARBA" id="ARBA00022679"/>
    </source>
</evidence>
<dbReference type="Proteomes" id="UP000013827">
    <property type="component" value="Unassembled WGS sequence"/>
</dbReference>
<keyword evidence="5" id="KW-1185">Reference proteome</keyword>
<evidence type="ECO:0000256" key="3">
    <source>
        <dbReference type="SAM" id="MobiDB-lite"/>
    </source>
</evidence>
<dbReference type="InterPro" id="IPR027417">
    <property type="entry name" value="P-loop_NTPase"/>
</dbReference>
<organism evidence="4 5">
    <name type="scientific">Emiliania huxleyi (strain CCMP1516)</name>
    <dbReference type="NCBI Taxonomy" id="280463"/>
    <lineage>
        <taxon>Eukaryota</taxon>
        <taxon>Haptista</taxon>
        <taxon>Haptophyta</taxon>
        <taxon>Prymnesiophyceae</taxon>
        <taxon>Isochrysidales</taxon>
        <taxon>Noelaerhabdaceae</taxon>
        <taxon>Emiliania</taxon>
    </lineage>
</organism>
<evidence type="ECO:0000313" key="5">
    <source>
        <dbReference type="Proteomes" id="UP000013827"/>
    </source>
</evidence>
<reference evidence="4" key="2">
    <citation type="submission" date="2024-10" db="UniProtKB">
        <authorList>
            <consortium name="EnsemblProtists"/>
        </authorList>
    </citation>
    <scope>IDENTIFICATION</scope>
</reference>
<feature type="compositionally biased region" description="Polar residues" evidence="3">
    <location>
        <begin position="639"/>
        <end position="650"/>
    </location>
</feature>
<dbReference type="HOGENOM" id="CLU_402514_0_0_1"/>
<protein>
    <submittedName>
        <fullName evidence="4">Uncharacterized protein</fullName>
    </submittedName>
</protein>
<dbReference type="AlphaFoldDB" id="A0A0D3KW55"/>
<dbReference type="SUPFAM" id="SSF52540">
    <property type="entry name" value="P-loop containing nucleoside triphosphate hydrolases"/>
    <property type="match status" value="2"/>
</dbReference>
<accession>A0A0D3KW55</accession>
<feature type="active site" description="For sulfotransferase activity" evidence="2">
    <location>
        <position position="326"/>
    </location>
</feature>
<feature type="region of interest" description="Disordered" evidence="3">
    <location>
        <begin position="396"/>
        <end position="429"/>
    </location>
</feature>
<sequence length="684" mass="73151">MADDLFCVNGRQLPHLLLLGGQMCGTTSFSFQMQEEWRIKPSLTSHKAVHYFDQAGANSIEEYAEHFPECGPDVLTFDGTPYVTSSFIERNVRQIKEAYGPARLNRTTFALLLCDSAQRAQSYTYHMGTGDFRSAAAGELGADLAFTGGLYGAQADLIARELSQLAVIPSAVYYENATLAIGELLELVSRRSGRPLPPSDASQHQERAATRNTAEGHAEDDAAKAHPPLVDDINPSGMPRLADFFRASNNRIYALAAGVDPRVTLLPSRDKWPVGVPSHWLETSPVLAPYVREWMPPPPPLPPSAPDLFCVNGRRIPHLLLLGSQKCGTTSFSDQLRIEWAISSATTTTKEVHYFDKQDGSAVSLEGYAENFPPCGPDVLTFDATPNYLSNPYKMNASQHQERAATRNTAEGHAEDDAAKAHPPLVDDINPSDMPRLADFFRASNNRIYALAAGVDPRVTLLPSRDKWPAGVPSHWLETSEVLSPFVVSIPPAPVLRGSDATFHPGHDYETTSAAAAAMAAAEAAEAEIEAADLEGREGVLHVVPTPAHTTTSAEATVRAAAMAVEAEVEAAAAAAAGAGAAPAARPTHAAANAAAVARSSLGMAQPLTYRDAAINPFVQWATDPVGAAPAMELPSEEMTATNESQTTTISFRRPPPPSPVSLSFRPPSPAPFLDANVTDGENP</sequence>
<reference evidence="5" key="1">
    <citation type="journal article" date="2013" name="Nature">
        <title>Pan genome of the phytoplankton Emiliania underpins its global distribution.</title>
        <authorList>
            <person name="Read B.A."/>
            <person name="Kegel J."/>
            <person name="Klute M.J."/>
            <person name="Kuo A."/>
            <person name="Lefebvre S.C."/>
            <person name="Maumus F."/>
            <person name="Mayer C."/>
            <person name="Miller J."/>
            <person name="Monier A."/>
            <person name="Salamov A."/>
            <person name="Young J."/>
            <person name="Aguilar M."/>
            <person name="Claverie J.M."/>
            <person name="Frickenhaus S."/>
            <person name="Gonzalez K."/>
            <person name="Herman E.K."/>
            <person name="Lin Y.C."/>
            <person name="Napier J."/>
            <person name="Ogata H."/>
            <person name="Sarno A.F."/>
            <person name="Shmutz J."/>
            <person name="Schroeder D."/>
            <person name="de Vargas C."/>
            <person name="Verret F."/>
            <person name="von Dassow P."/>
            <person name="Valentin K."/>
            <person name="Van de Peer Y."/>
            <person name="Wheeler G."/>
            <person name="Dacks J.B."/>
            <person name="Delwiche C.F."/>
            <person name="Dyhrman S.T."/>
            <person name="Glockner G."/>
            <person name="John U."/>
            <person name="Richards T."/>
            <person name="Worden A.Z."/>
            <person name="Zhang X."/>
            <person name="Grigoriev I.V."/>
            <person name="Allen A.E."/>
            <person name="Bidle K."/>
            <person name="Borodovsky M."/>
            <person name="Bowler C."/>
            <person name="Brownlee C."/>
            <person name="Cock J.M."/>
            <person name="Elias M."/>
            <person name="Gladyshev V.N."/>
            <person name="Groth M."/>
            <person name="Guda C."/>
            <person name="Hadaegh A."/>
            <person name="Iglesias-Rodriguez M.D."/>
            <person name="Jenkins J."/>
            <person name="Jones B.M."/>
            <person name="Lawson T."/>
            <person name="Leese F."/>
            <person name="Lindquist E."/>
            <person name="Lobanov A."/>
            <person name="Lomsadze A."/>
            <person name="Malik S.B."/>
            <person name="Marsh M.E."/>
            <person name="Mackinder L."/>
            <person name="Mock T."/>
            <person name="Mueller-Roeber B."/>
            <person name="Pagarete A."/>
            <person name="Parker M."/>
            <person name="Probert I."/>
            <person name="Quesneville H."/>
            <person name="Raines C."/>
            <person name="Rensing S.A."/>
            <person name="Riano-Pachon D.M."/>
            <person name="Richier S."/>
            <person name="Rokitta S."/>
            <person name="Shiraiwa Y."/>
            <person name="Soanes D.M."/>
            <person name="van der Giezen M."/>
            <person name="Wahlund T.M."/>
            <person name="Williams B."/>
            <person name="Wilson W."/>
            <person name="Wolfe G."/>
            <person name="Wurch L.L."/>
        </authorList>
    </citation>
    <scope>NUCLEOTIDE SEQUENCE</scope>
</reference>
<keyword evidence="1" id="KW-0808">Transferase</keyword>
<dbReference type="GeneID" id="17285261"/>
<feature type="region of interest" description="Disordered" evidence="3">
    <location>
        <begin position="192"/>
        <end position="234"/>
    </location>
</feature>
<dbReference type="PaxDb" id="2903-EOD39990"/>
<dbReference type="KEGG" id="ehx:EMIHUDRAFT_223210"/>
<feature type="region of interest" description="Disordered" evidence="3">
    <location>
        <begin position="638"/>
        <end position="684"/>
    </location>
</feature>
<name>A0A0D3KW55_EMIH1</name>
<dbReference type="EnsemblProtists" id="EOD39990">
    <property type="protein sequence ID" value="EOD39990"/>
    <property type="gene ID" value="EMIHUDRAFT_223210"/>
</dbReference>
<dbReference type="PANTHER" id="PTHR10605">
    <property type="entry name" value="HEPARAN SULFATE SULFOTRANSFERASE"/>
    <property type="match status" value="1"/>
</dbReference>
<dbReference type="RefSeq" id="XP_005792419.1">
    <property type="nucleotide sequence ID" value="XM_005792362.1"/>
</dbReference>
<dbReference type="Gene3D" id="3.40.50.300">
    <property type="entry name" value="P-loop containing nucleotide triphosphate hydrolases"/>
    <property type="match status" value="2"/>
</dbReference>
<feature type="compositionally biased region" description="Basic and acidic residues" evidence="3">
    <location>
        <begin position="400"/>
        <end position="420"/>
    </location>
</feature>
<evidence type="ECO:0000256" key="2">
    <source>
        <dbReference type="PIRSR" id="PIRSR637359-1"/>
    </source>
</evidence>
<dbReference type="PANTHER" id="PTHR10605:SF56">
    <property type="entry name" value="BIFUNCTIONAL HEPARAN SULFATE N-DEACETYLASE_N-SULFOTRANSFERASE"/>
    <property type="match status" value="1"/>
</dbReference>